<protein>
    <submittedName>
        <fullName evidence="1">Uncharacterized protein</fullName>
    </submittedName>
</protein>
<accession>A0A6J7WHV4</accession>
<name>A0A6J7WHV4_9CAUD</name>
<proteinExistence type="predicted"/>
<organism evidence="1">
    <name type="scientific">uncultured Caudovirales phage</name>
    <dbReference type="NCBI Taxonomy" id="2100421"/>
    <lineage>
        <taxon>Viruses</taxon>
        <taxon>Duplodnaviria</taxon>
        <taxon>Heunggongvirae</taxon>
        <taxon>Uroviricota</taxon>
        <taxon>Caudoviricetes</taxon>
        <taxon>Peduoviridae</taxon>
        <taxon>Maltschvirus</taxon>
        <taxon>Maltschvirus maltsch</taxon>
    </lineage>
</organism>
<dbReference type="EMBL" id="LR798236">
    <property type="protein sequence ID" value="CAB5212360.1"/>
    <property type="molecule type" value="Genomic_DNA"/>
</dbReference>
<gene>
    <name evidence="1" type="ORF">UFOVP188_6</name>
</gene>
<sequence>MVQAAHTNWGAGKGRGIKADDNMVAALCLKCHYEIDQGKELSKEERQEKWQKAHEATVAALVDQGAWPDDVPIP</sequence>
<reference evidence="1" key="1">
    <citation type="submission" date="2020-05" db="EMBL/GenBank/DDBJ databases">
        <authorList>
            <person name="Chiriac C."/>
            <person name="Salcher M."/>
            <person name="Ghai R."/>
            <person name="Kavagutti S V."/>
        </authorList>
    </citation>
    <scope>NUCLEOTIDE SEQUENCE</scope>
</reference>
<evidence type="ECO:0000313" key="1">
    <source>
        <dbReference type="EMBL" id="CAB5212360.1"/>
    </source>
</evidence>
<dbReference type="Gene3D" id="3.30.50.20">
    <property type="entry name" value="prophage-derive protein ybcO"/>
    <property type="match status" value="1"/>
</dbReference>